<accession>A0ABT5K238</accession>
<feature type="DNA-binding region" description="H-T-H motif" evidence="5">
    <location>
        <begin position="38"/>
        <end position="57"/>
    </location>
</feature>
<evidence type="ECO:0000256" key="3">
    <source>
        <dbReference type="ARBA" id="ARBA00023125"/>
    </source>
</evidence>
<evidence type="ECO:0000313" key="7">
    <source>
        <dbReference type="EMBL" id="MDC8759054.1"/>
    </source>
</evidence>
<comment type="caution">
    <text evidence="7">The sequence shown here is derived from an EMBL/GenBank/DDBJ whole genome shotgun (WGS) entry which is preliminary data.</text>
</comment>
<reference evidence="7 8" key="1">
    <citation type="submission" date="2022-10" db="EMBL/GenBank/DDBJ databases">
        <title>Janthinobacterium sp. hw3 Genome sequencing.</title>
        <authorList>
            <person name="Park S."/>
        </authorList>
    </citation>
    <scope>NUCLEOTIDE SEQUENCE [LARGE SCALE GENOMIC DNA]</scope>
    <source>
        <strain evidence="8">hw3</strain>
    </source>
</reference>
<keyword evidence="2" id="KW-0805">Transcription regulation</keyword>
<sequence length="203" mass="22666">MNSTEKRHPDQERAHSRRKQVLDAAASCFGRSGFHGASMAEISKAAGMSAGHIYNYFDNKDAIIAAFVQQNMERVSAHMRDLEQDEDPLQKMIDNVAQNVSESLDPEIWALPLEIFSESARNPKIAALLHGADRRMRAQFRTILKTARQHRGLATDDGLLDGRVDTIIAMYQGLHVRALHHPGMDQTAVIDGYRLALTALLLH</sequence>
<dbReference type="InterPro" id="IPR001647">
    <property type="entry name" value="HTH_TetR"/>
</dbReference>
<evidence type="ECO:0000259" key="6">
    <source>
        <dbReference type="PROSITE" id="PS50977"/>
    </source>
</evidence>
<evidence type="ECO:0000256" key="4">
    <source>
        <dbReference type="ARBA" id="ARBA00023163"/>
    </source>
</evidence>
<dbReference type="Pfam" id="PF13977">
    <property type="entry name" value="TetR_C_6"/>
    <property type="match status" value="1"/>
</dbReference>
<keyword evidence="3 5" id="KW-0238">DNA-binding</keyword>
<gene>
    <name evidence="7" type="ORF">OIK44_15855</name>
</gene>
<dbReference type="Gene3D" id="1.10.357.10">
    <property type="entry name" value="Tetracycline Repressor, domain 2"/>
    <property type="match status" value="1"/>
</dbReference>
<dbReference type="InterPro" id="IPR050109">
    <property type="entry name" value="HTH-type_TetR-like_transc_reg"/>
</dbReference>
<organism evidence="7 8">
    <name type="scientific">Janthinobacterium fluminis</name>
    <dbReference type="NCBI Taxonomy" id="2987524"/>
    <lineage>
        <taxon>Bacteria</taxon>
        <taxon>Pseudomonadati</taxon>
        <taxon>Pseudomonadota</taxon>
        <taxon>Betaproteobacteria</taxon>
        <taxon>Burkholderiales</taxon>
        <taxon>Oxalobacteraceae</taxon>
        <taxon>Janthinobacterium</taxon>
    </lineage>
</organism>
<dbReference type="SUPFAM" id="SSF46689">
    <property type="entry name" value="Homeodomain-like"/>
    <property type="match status" value="1"/>
</dbReference>
<dbReference type="PANTHER" id="PTHR30055:SF234">
    <property type="entry name" value="HTH-TYPE TRANSCRIPTIONAL REGULATOR BETI"/>
    <property type="match status" value="1"/>
</dbReference>
<dbReference type="PRINTS" id="PR00455">
    <property type="entry name" value="HTHTETR"/>
</dbReference>
<evidence type="ECO:0000256" key="1">
    <source>
        <dbReference type="ARBA" id="ARBA00022491"/>
    </source>
</evidence>
<name>A0ABT5K238_9BURK</name>
<dbReference type="EMBL" id="JAQQXR010000006">
    <property type="protein sequence ID" value="MDC8759054.1"/>
    <property type="molecule type" value="Genomic_DNA"/>
</dbReference>
<evidence type="ECO:0000256" key="5">
    <source>
        <dbReference type="PROSITE-ProRule" id="PRU00335"/>
    </source>
</evidence>
<dbReference type="SUPFAM" id="SSF48498">
    <property type="entry name" value="Tetracyclin repressor-like, C-terminal domain"/>
    <property type="match status" value="1"/>
</dbReference>
<feature type="domain" description="HTH tetR-type" evidence="6">
    <location>
        <begin position="15"/>
        <end position="75"/>
    </location>
</feature>
<protein>
    <submittedName>
        <fullName evidence="7">TetR/AcrR family transcriptional regulator</fullName>
    </submittedName>
</protein>
<dbReference type="Pfam" id="PF00440">
    <property type="entry name" value="TetR_N"/>
    <property type="match status" value="1"/>
</dbReference>
<dbReference type="InterPro" id="IPR036271">
    <property type="entry name" value="Tet_transcr_reg_TetR-rel_C_sf"/>
</dbReference>
<keyword evidence="8" id="KW-1185">Reference proteome</keyword>
<evidence type="ECO:0000256" key="2">
    <source>
        <dbReference type="ARBA" id="ARBA00023015"/>
    </source>
</evidence>
<dbReference type="Proteomes" id="UP001221208">
    <property type="component" value="Unassembled WGS sequence"/>
</dbReference>
<keyword evidence="1" id="KW-0678">Repressor</keyword>
<dbReference type="InterPro" id="IPR039538">
    <property type="entry name" value="BetI_C"/>
</dbReference>
<dbReference type="PROSITE" id="PS50977">
    <property type="entry name" value="HTH_TETR_2"/>
    <property type="match status" value="1"/>
</dbReference>
<dbReference type="InterPro" id="IPR009057">
    <property type="entry name" value="Homeodomain-like_sf"/>
</dbReference>
<dbReference type="PANTHER" id="PTHR30055">
    <property type="entry name" value="HTH-TYPE TRANSCRIPTIONAL REGULATOR RUTR"/>
    <property type="match status" value="1"/>
</dbReference>
<proteinExistence type="predicted"/>
<evidence type="ECO:0000313" key="8">
    <source>
        <dbReference type="Proteomes" id="UP001221208"/>
    </source>
</evidence>
<dbReference type="RefSeq" id="WP_273672023.1">
    <property type="nucleotide sequence ID" value="NZ_JAQQXR010000006.1"/>
</dbReference>
<keyword evidence="4" id="KW-0804">Transcription</keyword>